<keyword evidence="5" id="KW-1185">Reference proteome</keyword>
<evidence type="ECO:0000313" key="4">
    <source>
        <dbReference type="EMBL" id="KAF7377533.1"/>
    </source>
</evidence>
<feature type="domain" description="Nephrocystin 3-like N-terminal" evidence="3">
    <location>
        <begin position="231"/>
        <end position="386"/>
    </location>
</feature>
<dbReference type="EMBL" id="JACAZH010000001">
    <property type="protein sequence ID" value="KAF7377533.1"/>
    <property type="molecule type" value="Genomic_DNA"/>
</dbReference>
<gene>
    <name evidence="4" type="ORF">MSAN_00175400</name>
</gene>
<dbReference type="OrthoDB" id="3014077at2759"/>
<comment type="caution">
    <text evidence="4">The sequence shown here is derived from an EMBL/GenBank/DDBJ whole genome shotgun (WGS) entry which is preliminary data.</text>
</comment>
<name>A0A8H7DM87_9AGAR</name>
<dbReference type="SUPFAM" id="SSF52540">
    <property type="entry name" value="P-loop containing nucleoside triphosphate hydrolases"/>
    <property type="match status" value="1"/>
</dbReference>
<evidence type="ECO:0000259" key="3">
    <source>
        <dbReference type="Pfam" id="PF24883"/>
    </source>
</evidence>
<dbReference type="PANTHER" id="PTHR10039:SF17">
    <property type="entry name" value="FUNGAL STAND N-TERMINAL GOODBYE DOMAIN-CONTAINING PROTEIN-RELATED"/>
    <property type="match status" value="1"/>
</dbReference>
<dbReference type="AlphaFoldDB" id="A0A8H7DM87"/>
<dbReference type="PANTHER" id="PTHR10039">
    <property type="entry name" value="AMELOGENIN"/>
    <property type="match status" value="1"/>
</dbReference>
<dbReference type="InterPro" id="IPR027417">
    <property type="entry name" value="P-loop_NTPase"/>
</dbReference>
<accession>A0A8H7DM87</accession>
<evidence type="ECO:0000313" key="5">
    <source>
        <dbReference type="Proteomes" id="UP000623467"/>
    </source>
</evidence>
<organism evidence="4 5">
    <name type="scientific">Mycena sanguinolenta</name>
    <dbReference type="NCBI Taxonomy" id="230812"/>
    <lineage>
        <taxon>Eukaryota</taxon>
        <taxon>Fungi</taxon>
        <taxon>Dikarya</taxon>
        <taxon>Basidiomycota</taxon>
        <taxon>Agaricomycotina</taxon>
        <taxon>Agaricomycetes</taxon>
        <taxon>Agaricomycetidae</taxon>
        <taxon>Agaricales</taxon>
        <taxon>Marasmiineae</taxon>
        <taxon>Mycenaceae</taxon>
        <taxon>Mycena</taxon>
    </lineage>
</organism>
<evidence type="ECO:0000256" key="1">
    <source>
        <dbReference type="ARBA" id="ARBA00022737"/>
    </source>
</evidence>
<proteinExistence type="predicted"/>
<feature type="compositionally biased region" description="Polar residues" evidence="2">
    <location>
        <begin position="139"/>
        <end position="154"/>
    </location>
</feature>
<protein>
    <submittedName>
        <fullName evidence="4">NACHT domain-containing protein</fullName>
    </submittedName>
</protein>
<dbReference type="Pfam" id="PF24883">
    <property type="entry name" value="NPHP3_N"/>
    <property type="match status" value="1"/>
</dbReference>
<feature type="compositionally biased region" description="Low complexity" evidence="2">
    <location>
        <begin position="88"/>
        <end position="100"/>
    </location>
</feature>
<evidence type="ECO:0000256" key="2">
    <source>
        <dbReference type="SAM" id="MobiDB-lite"/>
    </source>
</evidence>
<sequence>MFNAASQFQINGGIFHAVSGDMNIYSAPPTIGQGSDPLTVLESGLNTSTRQLVGVQRHAQQIEVARLVPYDQARRPPLFSLSHESDESSSSHSVSLLSGPLAPPSPRPNSPLLGVPGPCNSVAPGSSRPEHPARRAVKFSSTYNQERAGSSPQGEGTLLDSNVACLPLSAQDHQTHINIGGNVNQIQHHGADGLHILRHAAASDAFHDSAERYPQPKCHAETRTQILEDLWLWSSEVNASNMTLWLQGPAGAGKSAIAQSFCQKLEAHYYLGASFFFKRGHPSRGIGNKLFPTLAYQLALCQPELKQAISGIVEDDPSILDRALSIQLRKLIIDPCRQAIRNRPLVVVIDGLDECDDQEIQREILRSIGNAIRQGPLPLHFFITSRPEPHIDESFTSALRGIHRSVNIDQSFDDVRTYLLDEFKSSGYFVYASTVVKFIDDKEFRPTERLEMILGIKEANDESPYAALDQLYIQILCQIRARPRLLRILTVVAAKLNLSLRHIEQLLGLELGDVRLTLRGLQSVIGLEDSCFDDNSPPVVHHASFYDFLPNPQRAGIFHVGRPRIIAYPGSSISVMHSNA</sequence>
<keyword evidence="1" id="KW-0677">Repeat</keyword>
<dbReference type="Gene3D" id="3.40.50.300">
    <property type="entry name" value="P-loop containing nucleotide triphosphate hydrolases"/>
    <property type="match status" value="1"/>
</dbReference>
<reference evidence="4" key="1">
    <citation type="submission" date="2020-05" db="EMBL/GenBank/DDBJ databases">
        <title>Mycena genomes resolve the evolution of fungal bioluminescence.</title>
        <authorList>
            <person name="Tsai I.J."/>
        </authorList>
    </citation>
    <scope>NUCLEOTIDE SEQUENCE</scope>
    <source>
        <strain evidence="4">160909Yilan</strain>
    </source>
</reference>
<dbReference type="Proteomes" id="UP000623467">
    <property type="component" value="Unassembled WGS sequence"/>
</dbReference>
<dbReference type="InterPro" id="IPR056884">
    <property type="entry name" value="NPHP3-like_N"/>
</dbReference>
<feature type="region of interest" description="Disordered" evidence="2">
    <location>
        <begin position="80"/>
        <end position="156"/>
    </location>
</feature>